<comment type="caution">
    <text evidence="1">The sequence shown here is derived from an EMBL/GenBank/DDBJ whole genome shotgun (WGS) entry which is preliminary data.</text>
</comment>
<name>A0ACA9MTA0_9GLOM</name>
<evidence type="ECO:0000313" key="2">
    <source>
        <dbReference type="Proteomes" id="UP000789702"/>
    </source>
</evidence>
<organism evidence="1 2">
    <name type="scientific">Dentiscutata heterogama</name>
    <dbReference type="NCBI Taxonomy" id="1316150"/>
    <lineage>
        <taxon>Eukaryota</taxon>
        <taxon>Fungi</taxon>
        <taxon>Fungi incertae sedis</taxon>
        <taxon>Mucoromycota</taxon>
        <taxon>Glomeromycotina</taxon>
        <taxon>Glomeromycetes</taxon>
        <taxon>Diversisporales</taxon>
        <taxon>Gigasporaceae</taxon>
        <taxon>Dentiscutata</taxon>
    </lineage>
</organism>
<protein>
    <submittedName>
        <fullName evidence="1">4361_t:CDS:1</fullName>
    </submittedName>
</protein>
<keyword evidence="2" id="KW-1185">Reference proteome</keyword>
<gene>
    <name evidence="1" type="ORF">DHETER_LOCUS7351</name>
</gene>
<feature type="non-terminal residue" evidence="1">
    <location>
        <position position="1"/>
    </location>
</feature>
<feature type="non-terminal residue" evidence="1">
    <location>
        <position position="180"/>
    </location>
</feature>
<proteinExistence type="predicted"/>
<evidence type="ECO:0000313" key="1">
    <source>
        <dbReference type="EMBL" id="CAG8603641.1"/>
    </source>
</evidence>
<dbReference type="EMBL" id="CAJVPU010010233">
    <property type="protein sequence ID" value="CAG8603641.1"/>
    <property type="molecule type" value="Genomic_DNA"/>
</dbReference>
<reference evidence="1" key="1">
    <citation type="submission" date="2021-06" db="EMBL/GenBank/DDBJ databases">
        <authorList>
            <person name="Kallberg Y."/>
            <person name="Tangrot J."/>
            <person name="Rosling A."/>
        </authorList>
    </citation>
    <scope>NUCLEOTIDE SEQUENCE</scope>
    <source>
        <strain evidence="1">IL203A</strain>
    </source>
</reference>
<accession>A0ACA9MTA0</accession>
<sequence length="180" mass="20948">IDADNSNSEISILRADEADNIIKRLMNTVLEVTTYWLLVYIGNSKRTKRRQRQIQQKATVVNHAIPIFKAWFLDVKALFTFNNTTSHCVYTEDALIAKNMNLSSSKDYNDPDLYSKPKGLREVLSKRELWHDKIRLVCKEECKQGKTDYCTRTTIAIQPDFKAQYGKLEEAIIFVDYYVI</sequence>
<dbReference type="Proteomes" id="UP000789702">
    <property type="component" value="Unassembled WGS sequence"/>
</dbReference>